<evidence type="ECO:0000256" key="1">
    <source>
        <dbReference type="SAM" id="Coils"/>
    </source>
</evidence>
<dbReference type="EMBL" id="BQNB010016734">
    <property type="protein sequence ID" value="GJT55171.1"/>
    <property type="molecule type" value="Genomic_DNA"/>
</dbReference>
<sequence>MYYHHLFMEFNVGTARQACLNVEAIDDEIENLKAQLLLKEAEAIEAVRLRAQVSAVEATEKMHADEINALKQRNVALENEKDSLDGKSQNDSLVDQVHALETTCSSLRDQVSGYERLKEQIKEFQDAKMNTVNDKVAKQDADLLEMALHLEEKFYPHLLITISGQRWLLTRGLKLVFVKCPNSPEYPTTLGSAISRALEKGMQSRLSAGIDHGKVGRSLEDVNPAAEADFNSALHRLRGVDFPLLVELSSYKDASAMDIMDLLRLESAASTSGNVPTTIVTTTALSTAFASPSSVPPITTHDYEIVSVNGQEDAQGNVQGNVASFYTVEFDKEELNTTPERDPPS</sequence>
<evidence type="ECO:0008006" key="4">
    <source>
        <dbReference type="Google" id="ProtNLM"/>
    </source>
</evidence>
<gene>
    <name evidence="2" type="ORF">Tco_0990225</name>
</gene>
<accession>A0ABQ5EVV3</accession>
<dbReference type="Proteomes" id="UP001151760">
    <property type="component" value="Unassembled WGS sequence"/>
</dbReference>
<proteinExistence type="predicted"/>
<name>A0ABQ5EVV3_9ASTR</name>
<reference evidence="2" key="2">
    <citation type="submission" date="2022-01" db="EMBL/GenBank/DDBJ databases">
        <authorList>
            <person name="Yamashiro T."/>
            <person name="Shiraishi A."/>
            <person name="Satake H."/>
            <person name="Nakayama K."/>
        </authorList>
    </citation>
    <scope>NUCLEOTIDE SEQUENCE</scope>
</reference>
<keyword evidence="3" id="KW-1185">Reference proteome</keyword>
<protein>
    <recommendedName>
        <fullName evidence="4">Transposase (Putative), gypsy type</fullName>
    </recommendedName>
</protein>
<comment type="caution">
    <text evidence="2">The sequence shown here is derived from an EMBL/GenBank/DDBJ whole genome shotgun (WGS) entry which is preliminary data.</text>
</comment>
<evidence type="ECO:0000313" key="3">
    <source>
        <dbReference type="Proteomes" id="UP001151760"/>
    </source>
</evidence>
<reference evidence="2" key="1">
    <citation type="journal article" date="2022" name="Int. J. Mol. Sci.">
        <title>Draft Genome of Tanacetum Coccineum: Genomic Comparison of Closely Related Tanacetum-Family Plants.</title>
        <authorList>
            <person name="Yamashiro T."/>
            <person name="Shiraishi A."/>
            <person name="Nakayama K."/>
            <person name="Satake H."/>
        </authorList>
    </citation>
    <scope>NUCLEOTIDE SEQUENCE</scope>
</reference>
<feature type="coiled-coil region" evidence="1">
    <location>
        <begin position="15"/>
        <end position="134"/>
    </location>
</feature>
<keyword evidence="1" id="KW-0175">Coiled coil</keyword>
<organism evidence="2 3">
    <name type="scientific">Tanacetum coccineum</name>
    <dbReference type="NCBI Taxonomy" id="301880"/>
    <lineage>
        <taxon>Eukaryota</taxon>
        <taxon>Viridiplantae</taxon>
        <taxon>Streptophyta</taxon>
        <taxon>Embryophyta</taxon>
        <taxon>Tracheophyta</taxon>
        <taxon>Spermatophyta</taxon>
        <taxon>Magnoliopsida</taxon>
        <taxon>eudicotyledons</taxon>
        <taxon>Gunneridae</taxon>
        <taxon>Pentapetalae</taxon>
        <taxon>asterids</taxon>
        <taxon>campanulids</taxon>
        <taxon>Asterales</taxon>
        <taxon>Asteraceae</taxon>
        <taxon>Asteroideae</taxon>
        <taxon>Anthemideae</taxon>
        <taxon>Anthemidinae</taxon>
        <taxon>Tanacetum</taxon>
    </lineage>
</organism>
<evidence type="ECO:0000313" key="2">
    <source>
        <dbReference type="EMBL" id="GJT55171.1"/>
    </source>
</evidence>